<evidence type="ECO:0000313" key="9">
    <source>
        <dbReference type="Proteomes" id="UP001634007"/>
    </source>
</evidence>
<evidence type="ECO:0000256" key="3">
    <source>
        <dbReference type="ARBA" id="ARBA00022525"/>
    </source>
</evidence>
<evidence type="ECO:0000256" key="6">
    <source>
        <dbReference type="ARBA" id="ARBA00023157"/>
    </source>
</evidence>
<evidence type="ECO:0000256" key="4">
    <source>
        <dbReference type="ARBA" id="ARBA00022702"/>
    </source>
</evidence>
<comment type="subcellular location">
    <subcellularLocation>
        <location evidence="1">Secreted</location>
    </subcellularLocation>
</comment>
<accession>A0ABD3KM65</accession>
<keyword evidence="4" id="KW-0372">Hormone</keyword>
<protein>
    <recommendedName>
        <fullName evidence="10">Protein RALF-like 19</fullName>
    </recommendedName>
</protein>
<comment type="similarity">
    <text evidence="2">Belongs to the plant rapid alkalinization factor (RALF) family.</text>
</comment>
<dbReference type="PANTHER" id="PTHR33136">
    <property type="entry name" value="RAPID ALKALINIZATION FACTOR-LIKE"/>
    <property type="match status" value="1"/>
</dbReference>
<proteinExistence type="inferred from homology"/>
<dbReference type="AlphaFoldDB" id="A0ABD3KM65"/>
<evidence type="ECO:0000256" key="7">
    <source>
        <dbReference type="SAM" id="SignalP"/>
    </source>
</evidence>
<feature type="signal peptide" evidence="7">
    <location>
        <begin position="1"/>
        <end position="20"/>
    </location>
</feature>
<dbReference type="InterPro" id="IPR008801">
    <property type="entry name" value="RALF"/>
</dbReference>
<reference evidence="8 9" key="1">
    <citation type="submission" date="2024-11" db="EMBL/GenBank/DDBJ databases">
        <title>Chromosome-level genome assembly of Eucalyptus globulus Labill. provides insights into its genome evolution.</title>
        <authorList>
            <person name="Li X."/>
        </authorList>
    </citation>
    <scope>NUCLEOTIDE SEQUENCE [LARGE SCALE GENOMIC DNA]</scope>
    <source>
        <strain evidence="8">CL2024</strain>
        <tissue evidence="8">Fresh tender leaves</tissue>
    </source>
</reference>
<organism evidence="8 9">
    <name type="scientific">Eucalyptus globulus</name>
    <name type="common">Tasmanian blue gum</name>
    <dbReference type="NCBI Taxonomy" id="34317"/>
    <lineage>
        <taxon>Eukaryota</taxon>
        <taxon>Viridiplantae</taxon>
        <taxon>Streptophyta</taxon>
        <taxon>Embryophyta</taxon>
        <taxon>Tracheophyta</taxon>
        <taxon>Spermatophyta</taxon>
        <taxon>Magnoliopsida</taxon>
        <taxon>eudicotyledons</taxon>
        <taxon>Gunneridae</taxon>
        <taxon>Pentapetalae</taxon>
        <taxon>rosids</taxon>
        <taxon>malvids</taxon>
        <taxon>Myrtales</taxon>
        <taxon>Myrtaceae</taxon>
        <taxon>Myrtoideae</taxon>
        <taxon>Eucalypteae</taxon>
        <taxon>Eucalyptus</taxon>
    </lineage>
</organism>
<dbReference type="GO" id="GO:0040008">
    <property type="term" value="P:regulation of growth"/>
    <property type="evidence" value="ECO:0007669"/>
    <property type="project" value="UniProtKB-ARBA"/>
</dbReference>
<keyword evidence="6" id="KW-1015">Disulfide bond</keyword>
<gene>
    <name evidence="8" type="ORF">ACJRO7_021368</name>
</gene>
<feature type="chain" id="PRO_5044853059" description="Protein RALF-like 19" evidence="7">
    <location>
        <begin position="21"/>
        <end position="110"/>
    </location>
</feature>
<evidence type="ECO:0000256" key="5">
    <source>
        <dbReference type="ARBA" id="ARBA00022729"/>
    </source>
</evidence>
<dbReference type="EMBL" id="JBJKBG010000005">
    <property type="protein sequence ID" value="KAL3740079.1"/>
    <property type="molecule type" value="Genomic_DNA"/>
</dbReference>
<dbReference type="GO" id="GO:0005179">
    <property type="term" value="F:hormone activity"/>
    <property type="evidence" value="ECO:0007669"/>
    <property type="project" value="UniProtKB-KW"/>
</dbReference>
<keyword evidence="9" id="KW-1185">Reference proteome</keyword>
<evidence type="ECO:0000313" key="8">
    <source>
        <dbReference type="EMBL" id="KAL3740079.1"/>
    </source>
</evidence>
<sequence length="110" mass="12742">MEFRLWLVCLFLAMAAVAECFPQDHTRIGLVRHPALGECVGLDLEPEMDSEINRRLLAANRRYISYRALKKNSVPCSRRGHSYYNCSRMKRANPYKRGCSAITRCRRFTG</sequence>
<keyword evidence="5 7" id="KW-0732">Signal</keyword>
<dbReference type="Pfam" id="PF05498">
    <property type="entry name" value="RALF"/>
    <property type="match status" value="1"/>
</dbReference>
<comment type="caution">
    <text evidence="8">The sequence shown here is derived from an EMBL/GenBank/DDBJ whole genome shotgun (WGS) entry which is preliminary data.</text>
</comment>
<dbReference type="GO" id="GO:0005576">
    <property type="term" value="C:extracellular region"/>
    <property type="evidence" value="ECO:0007669"/>
    <property type="project" value="UniProtKB-SubCell"/>
</dbReference>
<keyword evidence="3" id="KW-0964">Secreted</keyword>
<dbReference type="PANTHER" id="PTHR33136:SF89">
    <property type="entry name" value="PROTEIN RALF-LIKE 19"/>
    <property type="match status" value="1"/>
</dbReference>
<name>A0ABD3KM65_EUCGL</name>
<evidence type="ECO:0008006" key="10">
    <source>
        <dbReference type="Google" id="ProtNLM"/>
    </source>
</evidence>
<evidence type="ECO:0000256" key="2">
    <source>
        <dbReference type="ARBA" id="ARBA00009178"/>
    </source>
</evidence>
<evidence type="ECO:0000256" key="1">
    <source>
        <dbReference type="ARBA" id="ARBA00004613"/>
    </source>
</evidence>
<dbReference type="Proteomes" id="UP001634007">
    <property type="component" value="Unassembled WGS sequence"/>
</dbReference>